<dbReference type="Pfam" id="PF13704">
    <property type="entry name" value="Glyco_tranf_2_4"/>
    <property type="match status" value="1"/>
</dbReference>
<protein>
    <submittedName>
        <fullName evidence="1">Glycosyl transferase family 2</fullName>
    </submittedName>
</protein>
<dbReference type="SUPFAM" id="SSF53448">
    <property type="entry name" value="Nucleotide-diphospho-sugar transferases"/>
    <property type="match status" value="1"/>
</dbReference>
<dbReference type="Proteomes" id="UP000199555">
    <property type="component" value="Unassembled WGS sequence"/>
</dbReference>
<proteinExistence type="predicted"/>
<keyword evidence="2" id="KW-1185">Reference proteome</keyword>
<organism evidence="1 2">
    <name type="scientific">Paracoccus chinensis</name>
    <dbReference type="NCBI Taxonomy" id="525640"/>
    <lineage>
        <taxon>Bacteria</taxon>
        <taxon>Pseudomonadati</taxon>
        <taxon>Pseudomonadota</taxon>
        <taxon>Alphaproteobacteria</taxon>
        <taxon>Rhodobacterales</taxon>
        <taxon>Paracoccaceae</taxon>
        <taxon>Paracoccus</taxon>
    </lineage>
</organism>
<dbReference type="STRING" id="525640.SAMN04487971_10173"/>
<name>A0A1G9C332_9RHOB</name>
<evidence type="ECO:0000313" key="1">
    <source>
        <dbReference type="EMBL" id="SDK46046.1"/>
    </source>
</evidence>
<reference evidence="2" key="1">
    <citation type="submission" date="2016-10" db="EMBL/GenBank/DDBJ databases">
        <authorList>
            <person name="Varghese N."/>
            <person name="Submissions S."/>
        </authorList>
    </citation>
    <scope>NUCLEOTIDE SEQUENCE [LARGE SCALE GENOMIC DNA]</scope>
    <source>
        <strain evidence="2">CGMCC 1.7655</strain>
    </source>
</reference>
<accession>A0A1G9C332</accession>
<sequence>MRKFKQRLVTMFRLRARRQYLLARAIRRGRHLDSVRDRTAQIAPGDILAFVTLRNERVRLPYFLDYYRRIGVGHFLIVDNGSNDGSREYLAEQPDLSLWSTTASYKGSRFGMDWINALLRRHGDGHWCLTVDPDEFLVYPHINTRPLGALTDWLASSGMRSFSAMLLDMYPKGPVTAQPYAEGQDPFEIASWFDPANYSIRKNALYRNLWIQGGPRARALFAEDAENAPALNKIPLVRWKRSYVYVSSTHMLLPRSLNVVYDEDGGEMASGALLHAKFLSTFADKSAEELDRRQHYANSREYHAYQQGLQQRADFWCEQSRDYRDWRQLEDLGLISRGNWA</sequence>
<keyword evidence="1" id="KW-0808">Transferase</keyword>
<dbReference type="GO" id="GO:0016740">
    <property type="term" value="F:transferase activity"/>
    <property type="evidence" value="ECO:0007669"/>
    <property type="project" value="UniProtKB-KW"/>
</dbReference>
<dbReference type="AlphaFoldDB" id="A0A1G9C332"/>
<evidence type="ECO:0000313" key="2">
    <source>
        <dbReference type="Proteomes" id="UP000199555"/>
    </source>
</evidence>
<dbReference type="InterPro" id="IPR029044">
    <property type="entry name" value="Nucleotide-diphossugar_trans"/>
</dbReference>
<dbReference type="EMBL" id="FNGE01000001">
    <property type="protein sequence ID" value="SDK46046.1"/>
    <property type="molecule type" value="Genomic_DNA"/>
</dbReference>
<gene>
    <name evidence="1" type="ORF">SAMN04487971_10173</name>
</gene>